<reference evidence="2" key="1">
    <citation type="submission" date="2018-05" db="EMBL/GenBank/DDBJ databases">
        <authorList>
            <person name="Lanie J.A."/>
            <person name="Ng W.-L."/>
            <person name="Kazmierczak K.M."/>
            <person name="Andrzejewski T.M."/>
            <person name="Davidsen T.M."/>
            <person name="Wayne K.J."/>
            <person name="Tettelin H."/>
            <person name="Glass J.I."/>
            <person name="Rusch D."/>
            <person name="Podicherti R."/>
            <person name="Tsui H.-C.T."/>
            <person name="Winkler M.E."/>
        </authorList>
    </citation>
    <scope>NUCLEOTIDE SEQUENCE</scope>
</reference>
<proteinExistence type="predicted"/>
<feature type="domain" description="Methyltransferase" evidence="1">
    <location>
        <begin position="41"/>
        <end position="133"/>
    </location>
</feature>
<dbReference type="SUPFAM" id="SSF53335">
    <property type="entry name" value="S-adenosyl-L-methionine-dependent methyltransferases"/>
    <property type="match status" value="1"/>
</dbReference>
<dbReference type="Pfam" id="PF13649">
    <property type="entry name" value="Methyltransf_25"/>
    <property type="match status" value="1"/>
</dbReference>
<dbReference type="EMBL" id="UINC01118229">
    <property type="protein sequence ID" value="SVC91217.1"/>
    <property type="molecule type" value="Genomic_DNA"/>
</dbReference>
<evidence type="ECO:0000313" key="2">
    <source>
        <dbReference type="EMBL" id="SVC91217.1"/>
    </source>
</evidence>
<protein>
    <recommendedName>
        <fullName evidence="1">Methyltransferase domain-containing protein</fullName>
    </recommendedName>
</protein>
<gene>
    <name evidence="2" type="ORF">METZ01_LOCUS344071</name>
</gene>
<name>A0A382R1W4_9ZZZZ</name>
<sequence length="219" mass="25124">VSSQDWDNCYKDNKQMSTWPWSNLVSLVMRHASPNKPKFRVLELGCGAGANIPFFLSLNVEYFAIESSPTIVEVLKKKFPNLKDNIVVGDFTKNLYFKNNFDLVIDRSSVTHNATKDIKQCLDAVYDALYDGGKYIGVDWFSTLYPEYKSGKHDQDIFTRTDYTNGQFANVGRVHFSDKSHLLDLFNKFKILLLQHSIVEIKIPKNSKIIAVWDLVAEK</sequence>
<dbReference type="InterPro" id="IPR041698">
    <property type="entry name" value="Methyltransf_25"/>
</dbReference>
<dbReference type="InterPro" id="IPR029063">
    <property type="entry name" value="SAM-dependent_MTases_sf"/>
</dbReference>
<dbReference type="CDD" id="cd02440">
    <property type="entry name" value="AdoMet_MTases"/>
    <property type="match status" value="1"/>
</dbReference>
<dbReference type="AlphaFoldDB" id="A0A382R1W4"/>
<feature type="non-terminal residue" evidence="2">
    <location>
        <position position="1"/>
    </location>
</feature>
<accession>A0A382R1W4</accession>
<evidence type="ECO:0000259" key="1">
    <source>
        <dbReference type="Pfam" id="PF13649"/>
    </source>
</evidence>
<dbReference type="Gene3D" id="3.40.50.150">
    <property type="entry name" value="Vaccinia Virus protein VP39"/>
    <property type="match status" value="1"/>
</dbReference>
<organism evidence="2">
    <name type="scientific">marine metagenome</name>
    <dbReference type="NCBI Taxonomy" id="408172"/>
    <lineage>
        <taxon>unclassified sequences</taxon>
        <taxon>metagenomes</taxon>
        <taxon>ecological metagenomes</taxon>
    </lineage>
</organism>